<dbReference type="eggNOG" id="COG2137">
    <property type="taxonomic scope" value="Bacteria"/>
</dbReference>
<feature type="domain" description="RecX first three-helical" evidence="6">
    <location>
        <begin position="21"/>
        <end position="59"/>
    </location>
</feature>
<reference evidence="7 8" key="1">
    <citation type="submission" date="2009-04" db="EMBL/GenBank/DDBJ databases">
        <authorList>
            <person name="Qin X."/>
            <person name="Bachman B."/>
            <person name="Battles P."/>
            <person name="Bell A."/>
            <person name="Bess C."/>
            <person name="Bickham C."/>
            <person name="Chaboub L."/>
            <person name="Chen D."/>
            <person name="Coyle M."/>
            <person name="Deiros D.R."/>
            <person name="Dinh H."/>
            <person name="Forbes L."/>
            <person name="Fowler G."/>
            <person name="Francisco L."/>
            <person name="Fu Q."/>
            <person name="Gubbala S."/>
            <person name="Hale W."/>
            <person name="Han Y."/>
            <person name="Hemphill L."/>
            <person name="Highlander S.K."/>
            <person name="Hirani K."/>
            <person name="Hogues M."/>
            <person name="Jackson L."/>
            <person name="Jakkamsetti A."/>
            <person name="Javaid M."/>
            <person name="Jiang H."/>
            <person name="Korchina V."/>
            <person name="Kovar C."/>
            <person name="Lara F."/>
            <person name="Lee S."/>
            <person name="Mata R."/>
            <person name="Mathew T."/>
            <person name="Moen C."/>
            <person name="Morales K."/>
            <person name="Munidasa M."/>
            <person name="Nazareth L."/>
            <person name="Ngo R."/>
            <person name="Nguyen L."/>
            <person name="Okwuonu G."/>
            <person name="Ongeri F."/>
            <person name="Patil S."/>
            <person name="Petrosino J."/>
            <person name="Pham C."/>
            <person name="Pham P."/>
            <person name="Pu L.-L."/>
            <person name="Puazo M."/>
            <person name="Raj R."/>
            <person name="Reid J."/>
            <person name="Rouhana J."/>
            <person name="Saada N."/>
            <person name="Shang Y."/>
            <person name="Simmons D."/>
            <person name="Thornton R."/>
            <person name="Warren J."/>
            <person name="Weissenberger G."/>
            <person name="Zhang J."/>
            <person name="Zhang L."/>
            <person name="Zhou C."/>
            <person name="Zhu D."/>
            <person name="Muzny D."/>
            <person name="Worley K."/>
            <person name="Gibbs R."/>
        </authorList>
    </citation>
    <scope>NUCLEOTIDE SEQUENCE [LARGE SCALE GENOMIC DNA]</scope>
    <source>
        <strain evidence="7 8">ATCC 43531</strain>
    </source>
</reference>
<comment type="similarity">
    <text evidence="2 5">Belongs to the RecX family.</text>
</comment>
<dbReference type="OrthoDB" id="9804967at2"/>
<organism evidence="7 8">
    <name type="scientific">Selenomonas flueggei ATCC 43531</name>
    <dbReference type="NCBI Taxonomy" id="638302"/>
    <lineage>
        <taxon>Bacteria</taxon>
        <taxon>Bacillati</taxon>
        <taxon>Bacillota</taxon>
        <taxon>Negativicutes</taxon>
        <taxon>Selenomonadales</taxon>
        <taxon>Selenomonadaceae</taxon>
        <taxon>Selenomonas</taxon>
    </lineage>
</organism>
<evidence type="ECO:0000256" key="3">
    <source>
        <dbReference type="ARBA" id="ARBA00018111"/>
    </source>
</evidence>
<comment type="subcellular location">
    <subcellularLocation>
        <location evidence="1 5">Cytoplasm</location>
    </subcellularLocation>
</comment>
<dbReference type="GO" id="GO:0006282">
    <property type="term" value="P:regulation of DNA repair"/>
    <property type="evidence" value="ECO:0007669"/>
    <property type="project" value="UniProtKB-UniRule"/>
</dbReference>
<dbReference type="PANTHER" id="PTHR33602">
    <property type="entry name" value="REGULATORY PROTEIN RECX FAMILY PROTEIN"/>
    <property type="match status" value="1"/>
</dbReference>
<dbReference type="AlphaFoldDB" id="C4V0V3"/>
<evidence type="ECO:0000256" key="4">
    <source>
        <dbReference type="ARBA" id="ARBA00022490"/>
    </source>
</evidence>
<dbReference type="PANTHER" id="PTHR33602:SF1">
    <property type="entry name" value="REGULATORY PROTEIN RECX FAMILY PROTEIN"/>
    <property type="match status" value="1"/>
</dbReference>
<evidence type="ECO:0000259" key="6">
    <source>
        <dbReference type="Pfam" id="PF21982"/>
    </source>
</evidence>
<dbReference type="InterPro" id="IPR036388">
    <property type="entry name" value="WH-like_DNA-bd_sf"/>
</dbReference>
<dbReference type="Proteomes" id="UP000005309">
    <property type="component" value="Unassembled WGS sequence"/>
</dbReference>
<dbReference type="InterPro" id="IPR053926">
    <property type="entry name" value="RecX_HTH_1st"/>
</dbReference>
<dbReference type="EMBL" id="ACLA01000002">
    <property type="protein sequence ID" value="EEQ49476.1"/>
    <property type="molecule type" value="Genomic_DNA"/>
</dbReference>
<evidence type="ECO:0000313" key="7">
    <source>
        <dbReference type="EMBL" id="EEQ49476.1"/>
    </source>
</evidence>
<dbReference type="RefSeq" id="WP_006691300.1">
    <property type="nucleotide sequence ID" value="NZ_GG694010.1"/>
</dbReference>
<evidence type="ECO:0000256" key="1">
    <source>
        <dbReference type="ARBA" id="ARBA00004496"/>
    </source>
</evidence>
<evidence type="ECO:0000256" key="2">
    <source>
        <dbReference type="ARBA" id="ARBA00009695"/>
    </source>
</evidence>
<dbReference type="InterPro" id="IPR003783">
    <property type="entry name" value="Regulatory_RecX"/>
</dbReference>
<comment type="function">
    <text evidence="5">Modulates RecA activity.</text>
</comment>
<dbReference type="Gene3D" id="1.10.10.10">
    <property type="entry name" value="Winged helix-like DNA-binding domain superfamily/Winged helix DNA-binding domain"/>
    <property type="match status" value="2"/>
</dbReference>
<comment type="caution">
    <text evidence="7">The sequence shown here is derived from an EMBL/GenBank/DDBJ whole genome shotgun (WGS) entry which is preliminary data.</text>
</comment>
<dbReference type="Pfam" id="PF21982">
    <property type="entry name" value="RecX_HTH1"/>
    <property type="match status" value="1"/>
</dbReference>
<accession>C4V0V3</accession>
<protein>
    <recommendedName>
        <fullName evidence="3 5">Regulatory protein RecX</fullName>
    </recommendedName>
</protein>
<evidence type="ECO:0000313" key="8">
    <source>
        <dbReference type="Proteomes" id="UP000005309"/>
    </source>
</evidence>
<dbReference type="HOGENOM" id="CLU_066607_3_3_9"/>
<gene>
    <name evidence="5 7" type="primary">recX</name>
    <name evidence="7" type="ORF">HMPREF0908_0058</name>
</gene>
<dbReference type="STRING" id="638302.HMPREF0908_0058"/>
<dbReference type="HAMAP" id="MF_01114">
    <property type="entry name" value="RecX"/>
    <property type="match status" value="1"/>
</dbReference>
<dbReference type="GO" id="GO:0005737">
    <property type="term" value="C:cytoplasm"/>
    <property type="evidence" value="ECO:0007669"/>
    <property type="project" value="UniProtKB-SubCell"/>
</dbReference>
<keyword evidence="8" id="KW-1185">Reference proteome</keyword>
<name>C4V0V3_9FIRM</name>
<evidence type="ECO:0000256" key="5">
    <source>
        <dbReference type="HAMAP-Rule" id="MF_01114"/>
    </source>
</evidence>
<keyword evidence="4 5" id="KW-0963">Cytoplasm</keyword>
<sequence>MTAARNEAGNGSKKREERTALMVAVDYLARQAHSEKRLREKLMRKGFSAEEVDAAIARLIERHYLDDADLCAQQFMYLYQESCSSVRQICAKLMQRGFDHDLVRSVVPEDIDEREVAAAERVLAMKYKANDKAQKMMTNLYQRGFSVDVAHSAVREFKDSFAEDAEE</sequence>
<proteinExistence type="inferred from homology"/>